<feature type="non-terminal residue" evidence="1">
    <location>
        <position position="1"/>
    </location>
</feature>
<proteinExistence type="predicted"/>
<dbReference type="EMBL" id="PEVY01000058">
    <property type="protein sequence ID" value="PIU75053.1"/>
    <property type="molecule type" value="Genomic_DNA"/>
</dbReference>
<sequence>PPVVVPATPTVPATSTNVSPEVELVFFGDLGLIIFFRGEEHFAYILGRMAPLGPDVPQKYGFPLYIERDAGKGREINVKIITSIPDPNINEIGAEWDSGLIKDPDYDNFVLRVRLIRTTETVARIYKYKMKFYFSPDGGQTWLGPAEQPTG</sequence>
<evidence type="ECO:0000313" key="1">
    <source>
        <dbReference type="EMBL" id="PIU75053.1"/>
    </source>
</evidence>
<reference evidence="2" key="1">
    <citation type="submission" date="2017-09" db="EMBL/GenBank/DDBJ databases">
        <title>Depth-based differentiation of microbial function through sediment-hosted aquifers and enrichment of novel symbionts in the deep terrestrial subsurface.</title>
        <authorList>
            <person name="Probst A.J."/>
            <person name="Ladd B."/>
            <person name="Jarett J.K."/>
            <person name="Geller-Mcgrath D.E."/>
            <person name="Sieber C.M.K."/>
            <person name="Emerson J.B."/>
            <person name="Anantharaman K."/>
            <person name="Thomas B.C."/>
            <person name="Malmstrom R."/>
            <person name="Stieglmeier M."/>
            <person name="Klingl A."/>
            <person name="Woyke T."/>
            <person name="Ryan C.M."/>
            <person name="Banfield J.F."/>
        </authorList>
    </citation>
    <scope>NUCLEOTIDE SEQUENCE [LARGE SCALE GENOMIC DNA]</scope>
</reference>
<dbReference type="Proteomes" id="UP000228775">
    <property type="component" value="Unassembled WGS sequence"/>
</dbReference>
<accession>A0A2M7AWX6</accession>
<gene>
    <name evidence="1" type="ORF">COS76_02810</name>
</gene>
<dbReference type="AlphaFoldDB" id="A0A2M7AWX6"/>
<protein>
    <submittedName>
        <fullName evidence="1">Uncharacterized protein</fullName>
    </submittedName>
</protein>
<organism evidence="1 2">
    <name type="scientific">Candidatus Portnoybacteria bacterium CG06_land_8_20_14_3_00_39_12</name>
    <dbReference type="NCBI Taxonomy" id="1974809"/>
    <lineage>
        <taxon>Bacteria</taxon>
        <taxon>Candidatus Portnoyibacteriota</taxon>
    </lineage>
</organism>
<comment type="caution">
    <text evidence="1">The sequence shown here is derived from an EMBL/GenBank/DDBJ whole genome shotgun (WGS) entry which is preliminary data.</text>
</comment>
<name>A0A2M7AWX6_9BACT</name>
<evidence type="ECO:0000313" key="2">
    <source>
        <dbReference type="Proteomes" id="UP000228775"/>
    </source>
</evidence>